<comment type="caution">
    <text evidence="2">The sequence shown here is derived from an EMBL/GenBank/DDBJ whole genome shotgun (WGS) entry which is preliminary data.</text>
</comment>
<reference evidence="2" key="1">
    <citation type="submission" date="2020-04" db="EMBL/GenBank/DDBJ databases">
        <authorList>
            <person name="Zhang T."/>
        </authorList>
    </citation>
    <scope>NUCLEOTIDE SEQUENCE</scope>
    <source>
        <strain evidence="2">HKST-UBA01</strain>
    </source>
</reference>
<evidence type="ECO:0000259" key="1">
    <source>
        <dbReference type="Pfam" id="PF01471"/>
    </source>
</evidence>
<reference evidence="2" key="2">
    <citation type="journal article" date="2021" name="Microbiome">
        <title>Successional dynamics and alternative stable states in a saline activated sludge microbial community over 9 years.</title>
        <authorList>
            <person name="Wang Y."/>
            <person name="Ye J."/>
            <person name="Ju F."/>
            <person name="Liu L."/>
            <person name="Boyd J.A."/>
            <person name="Deng Y."/>
            <person name="Parks D.H."/>
            <person name="Jiang X."/>
            <person name="Yin X."/>
            <person name="Woodcroft B.J."/>
            <person name="Tyson G.W."/>
            <person name="Hugenholtz P."/>
            <person name="Polz M.F."/>
            <person name="Zhang T."/>
        </authorList>
    </citation>
    <scope>NUCLEOTIDE SEQUENCE</scope>
    <source>
        <strain evidence="2">HKST-UBA01</strain>
    </source>
</reference>
<dbReference type="Proteomes" id="UP000697710">
    <property type="component" value="Unassembled WGS sequence"/>
</dbReference>
<accession>A0A956M140</accession>
<protein>
    <submittedName>
        <fullName evidence="2">Peptidoglycan-binding protein</fullName>
    </submittedName>
</protein>
<organism evidence="2 3">
    <name type="scientific">Eiseniibacteriota bacterium</name>
    <dbReference type="NCBI Taxonomy" id="2212470"/>
    <lineage>
        <taxon>Bacteria</taxon>
        <taxon>Candidatus Eiseniibacteriota</taxon>
    </lineage>
</organism>
<proteinExistence type="predicted"/>
<dbReference type="InterPro" id="IPR036365">
    <property type="entry name" value="PGBD-like_sf"/>
</dbReference>
<dbReference type="AlphaFoldDB" id="A0A956M140"/>
<gene>
    <name evidence="2" type="ORF">KC729_16255</name>
</gene>
<dbReference type="SUPFAM" id="SSF47090">
    <property type="entry name" value="PGBD-like"/>
    <property type="match status" value="1"/>
</dbReference>
<dbReference type="Gene3D" id="1.10.101.10">
    <property type="entry name" value="PGBD-like superfamily/PGBD"/>
    <property type="match status" value="1"/>
</dbReference>
<dbReference type="InterPro" id="IPR036366">
    <property type="entry name" value="PGBDSf"/>
</dbReference>
<dbReference type="InterPro" id="IPR002477">
    <property type="entry name" value="Peptidoglycan-bd-like"/>
</dbReference>
<name>A0A956M140_UNCEI</name>
<dbReference type="EMBL" id="JAGQHR010000619">
    <property type="protein sequence ID" value="MCA9729241.1"/>
    <property type="molecule type" value="Genomic_DNA"/>
</dbReference>
<dbReference type="Pfam" id="PF01471">
    <property type="entry name" value="PG_binding_1"/>
    <property type="match status" value="1"/>
</dbReference>
<sequence>TLFATVAKDVRLRFECASGLHDVEVLGYDVVAENGSVVVPLENLYGGETRSVLLRIHLDPRDPGRFDLGSLRLDYTDCESNRTEDLTYRLRAEATEDEAAVHASVNQDVAAEAMLMNAEDEHEQAVRDFERGDKGLAKTNLAALSSKLEAANAVLHDERLEMKLQQLELESGDMDRADLDEANRQMYLKGSKNLLYNAKKGKRAQYMLQEADTGFEVEQLQNRLKELQIYAGPVDGRYSEEVRRAVEAYQGQNGYDPDGIAGPITLRALGLY</sequence>
<feature type="domain" description="Peptidoglycan binding-like" evidence="1">
    <location>
        <begin position="216"/>
        <end position="269"/>
    </location>
</feature>
<feature type="non-terminal residue" evidence="2">
    <location>
        <position position="1"/>
    </location>
</feature>
<evidence type="ECO:0000313" key="3">
    <source>
        <dbReference type="Proteomes" id="UP000697710"/>
    </source>
</evidence>
<evidence type="ECO:0000313" key="2">
    <source>
        <dbReference type="EMBL" id="MCA9729241.1"/>
    </source>
</evidence>